<sequence length="1081" mass="118401">MPFEDDLRRRRFGSPSGRNGRIGRRGAIKEKTPNGFQAPATLSSPIARLAIASGSQPAVVKLVSFATGSARVGKLLAYQSRGGELPIETDSGEVIEGKDWIKEVANAWAEVDGRKPSRDVLRLTITGPVAVDAVGEALKEALPGHRIAWSLADDEHIPRIELVISAARRRQPGEGRAGRIFDNRKSLRELDDRLKRTLGTGVVIQLHAFDHGVEGVARSLRQLNRTSQSIVTVIGLDKAGAFGADRRLPSENDAVLEEAKAWKRDLRSQERRDVAHIVLSAKPGTPKDAFVGAARAMLAREFADHRYLFALHEDRKHLHIHAVVKMRAESGQRLHPKIEDLRRWRVVLAAEARERNIPMDAVSRFERANPPGFKMKDIRRLERGEASESVTRRVEAVRDQAVHIPSRPEGVRHAMAAAAAWTGVGASTETLSLEPAVQPNSVRLYQAEGSDTRSSTPLFTLDRAAAAQVVAGDGSSLRMLDVSEAVFARLARSQAEPNSQIVVSPEMARRSQPTTAVDPRLVGRLQLRTVEAVLRSSLETAVPTIPEASERKELVMANLEVMTSAFAEMESNLDTIAQNLPPERQQEFGTLRAKLKTTQSRMLEAQTEIDKKRGRLEGETYVTPAPKDFSAFVAERRGEAIRYSHRGPDGRIDAVAFSDHGNRVEVTNWRDRETVLAALQLGAEKWGAVRVNGTDRYKALAVDLAAEHGFQLTNPELQERLAVARDRIARERLERASVVAGPTPAQTQFALQQREISTPLSEPVVPTSETEAKPAQAVMPTGFIPAEAGDTIKPAGEDRASMLAAMQEAAKRWETISVTGNDRQKALAVSIAAEHGFRLSNPELQEKLAEARQKVADRRTPVAFADGTTSEKLPIDTGETVKPVDRDPASMLTAMRAAAEKWGSIAVNGTDRDKALAVELAAQHGFHLTNPELQEKLATARGKIEALGQREAVREDTPPGFVNGVAVASDLRRTEPEIAIALETVKAKTIAEAQREVRQAEQTAKSGETPVDGGGEDHAYRRREEAAAAVRAEKSIEQNPSKPVPTEVNQSPEIEHQRADQAALLQERETNAQKTIRQQKP</sequence>
<evidence type="ECO:0000313" key="5">
    <source>
        <dbReference type="Proteomes" id="UP000186364"/>
    </source>
</evidence>
<feature type="compositionally biased region" description="Basic and acidic residues" evidence="1">
    <location>
        <begin position="1015"/>
        <end position="1036"/>
    </location>
</feature>
<accession>A0A1Q9B3V2</accession>
<evidence type="ECO:0000259" key="2">
    <source>
        <dbReference type="Pfam" id="PF03432"/>
    </source>
</evidence>
<comment type="caution">
    <text evidence="4">The sequence shown here is derived from an EMBL/GenBank/DDBJ whole genome shotgun (WGS) entry which is preliminary data.</text>
</comment>
<protein>
    <submittedName>
        <fullName evidence="4">Uncharacterized protein</fullName>
    </submittedName>
</protein>
<gene>
    <name evidence="4" type="ORF">BJF93_00975</name>
</gene>
<feature type="domain" description="MobA/VirD2-like nuclease" evidence="2">
    <location>
        <begin position="252"/>
        <end position="355"/>
    </location>
</feature>
<feature type="compositionally biased region" description="Polar residues" evidence="1">
    <location>
        <begin position="1037"/>
        <end position="1052"/>
    </location>
</feature>
<dbReference type="AlphaFoldDB" id="A0A1Q9B3V2"/>
<feature type="compositionally biased region" description="Polar residues" evidence="1">
    <location>
        <begin position="1072"/>
        <end position="1081"/>
    </location>
</feature>
<proteinExistence type="predicted"/>
<organism evidence="4 5">
    <name type="scientific">Xaviernesmea oryzae</name>
    <dbReference type="NCBI Taxonomy" id="464029"/>
    <lineage>
        <taxon>Bacteria</taxon>
        <taxon>Pseudomonadati</taxon>
        <taxon>Pseudomonadota</taxon>
        <taxon>Alphaproteobacteria</taxon>
        <taxon>Hyphomicrobiales</taxon>
        <taxon>Rhizobiaceae</taxon>
        <taxon>Rhizobium/Agrobacterium group</taxon>
        <taxon>Xaviernesmea</taxon>
    </lineage>
</organism>
<feature type="domain" description="Large polyvalent protein-associated" evidence="3">
    <location>
        <begin position="788"/>
        <end position="851"/>
    </location>
</feature>
<dbReference type="Pfam" id="PF18821">
    <property type="entry name" value="LPD7"/>
    <property type="match status" value="3"/>
</dbReference>
<name>A0A1Q9B3V2_9HYPH</name>
<dbReference type="InterPro" id="IPR005094">
    <property type="entry name" value="Endonuclease_MobA/VirD2"/>
</dbReference>
<dbReference type="EMBL" id="MKIP01000019">
    <property type="protein sequence ID" value="OLP62709.1"/>
    <property type="molecule type" value="Genomic_DNA"/>
</dbReference>
<evidence type="ECO:0000259" key="3">
    <source>
        <dbReference type="Pfam" id="PF18821"/>
    </source>
</evidence>
<feature type="region of interest" description="Disordered" evidence="1">
    <location>
        <begin position="1"/>
        <end position="37"/>
    </location>
</feature>
<evidence type="ECO:0000313" key="4">
    <source>
        <dbReference type="EMBL" id="OLP62709.1"/>
    </source>
</evidence>
<feature type="region of interest" description="Disordered" evidence="1">
    <location>
        <begin position="996"/>
        <end position="1081"/>
    </location>
</feature>
<keyword evidence="5" id="KW-1185">Reference proteome</keyword>
<feature type="domain" description="Large polyvalent protein-associated" evidence="3">
    <location>
        <begin position="642"/>
        <end position="722"/>
    </location>
</feature>
<evidence type="ECO:0000256" key="1">
    <source>
        <dbReference type="SAM" id="MobiDB-lite"/>
    </source>
</evidence>
<dbReference type="Pfam" id="PF03432">
    <property type="entry name" value="Relaxase"/>
    <property type="match status" value="1"/>
</dbReference>
<reference evidence="4 5" key="1">
    <citation type="submission" date="2016-09" db="EMBL/GenBank/DDBJ databases">
        <title>Rhizobium sp. nov., a novel species isolated from the rice rhizosphere.</title>
        <authorList>
            <person name="Zhao J."/>
            <person name="Zhang X."/>
        </authorList>
    </citation>
    <scope>NUCLEOTIDE SEQUENCE [LARGE SCALE GENOMIC DNA]</scope>
    <source>
        <strain evidence="4 5">1.7048</strain>
    </source>
</reference>
<dbReference type="InterPro" id="IPR040677">
    <property type="entry name" value="LPD7"/>
</dbReference>
<feature type="domain" description="Large polyvalent protein-associated" evidence="3">
    <location>
        <begin position="869"/>
        <end position="939"/>
    </location>
</feature>
<dbReference type="Proteomes" id="UP000186364">
    <property type="component" value="Unassembled WGS sequence"/>
</dbReference>